<comment type="caution">
    <text evidence="2">The sequence shown here is derived from an EMBL/GenBank/DDBJ whole genome shotgun (WGS) entry which is preliminary data.</text>
</comment>
<reference evidence="2 3" key="1">
    <citation type="submission" date="2018-10" db="EMBL/GenBank/DDBJ databases">
        <authorList>
            <person name="Li J."/>
        </authorList>
    </citation>
    <scope>NUCLEOTIDE SEQUENCE [LARGE SCALE GENOMIC DNA]</scope>
    <source>
        <strain evidence="2 3">IF 016277</strain>
    </source>
</reference>
<proteinExistence type="predicted"/>
<protein>
    <recommendedName>
        <fullName evidence="1">WW domain-containing protein</fullName>
    </recommendedName>
</protein>
<name>A0A3L7ACD0_9MICO</name>
<gene>
    <name evidence="2" type="ORF">D9V32_02345</name>
</gene>
<dbReference type="InterPro" id="IPR001202">
    <property type="entry name" value="WW_dom"/>
</dbReference>
<organism evidence="2 3">
    <name type="scientific">Mycetocola tolaasinivorans</name>
    <dbReference type="NCBI Taxonomy" id="76635"/>
    <lineage>
        <taxon>Bacteria</taxon>
        <taxon>Bacillati</taxon>
        <taxon>Actinomycetota</taxon>
        <taxon>Actinomycetes</taxon>
        <taxon>Micrococcales</taxon>
        <taxon>Microbacteriaceae</taxon>
        <taxon>Mycetocola</taxon>
    </lineage>
</organism>
<evidence type="ECO:0000259" key="1">
    <source>
        <dbReference type="PROSITE" id="PS50020"/>
    </source>
</evidence>
<dbReference type="Pfam" id="PF15892">
    <property type="entry name" value="BNR_4"/>
    <property type="match status" value="1"/>
</dbReference>
<accession>A0A3L7ACD0</accession>
<dbReference type="EMBL" id="RCUX01000002">
    <property type="protein sequence ID" value="RLP77311.1"/>
    <property type="molecule type" value="Genomic_DNA"/>
</dbReference>
<evidence type="ECO:0000313" key="2">
    <source>
        <dbReference type="EMBL" id="RLP77311.1"/>
    </source>
</evidence>
<feature type="domain" description="WW" evidence="1">
    <location>
        <begin position="74"/>
        <end position="101"/>
    </location>
</feature>
<dbReference type="OrthoDB" id="223410at2"/>
<dbReference type="PROSITE" id="PS01159">
    <property type="entry name" value="WW_DOMAIN_1"/>
    <property type="match status" value="1"/>
</dbReference>
<dbReference type="PROSITE" id="PS50020">
    <property type="entry name" value="WW_DOMAIN_2"/>
    <property type="match status" value="1"/>
</dbReference>
<keyword evidence="3" id="KW-1185">Reference proteome</keyword>
<evidence type="ECO:0000313" key="3">
    <source>
        <dbReference type="Proteomes" id="UP000272503"/>
    </source>
</evidence>
<dbReference type="Proteomes" id="UP000272503">
    <property type="component" value="Unassembled WGS sequence"/>
</dbReference>
<dbReference type="AlphaFoldDB" id="A0A3L7ACD0"/>
<sequence length="194" mass="22273">MAPDGTLHIIANVHSSEMRYWYSVSASDPLNFAFAKSMVVPPQYNDKGARSDIEGYVTYPDFFTGNDGVFRLKWRQGWSNVGQIYVYEYDSATTSWSNPLGRQPVRNGWVTDEYRSPYPDRIEYNPADDFYYMSYTWRTRSSVAALTTINLIRTKDFKSWTSAAGTPLPPPYSSTTPTPWSRTFQKTRACTTRT</sequence>